<reference evidence="4" key="1">
    <citation type="submission" date="2020-12" db="EMBL/GenBank/DDBJ databases">
        <title>Metabolic potential, ecology and presence of endohyphal bacteria is reflected in genomic diversity of Mucoromycotina.</title>
        <authorList>
            <person name="Muszewska A."/>
            <person name="Okrasinska A."/>
            <person name="Steczkiewicz K."/>
            <person name="Drgas O."/>
            <person name="Orlowska M."/>
            <person name="Perlinska-Lenart U."/>
            <person name="Aleksandrzak-Piekarczyk T."/>
            <person name="Szatraj K."/>
            <person name="Zielenkiewicz U."/>
            <person name="Pilsyk S."/>
            <person name="Malc E."/>
            <person name="Mieczkowski P."/>
            <person name="Kruszewska J.S."/>
            <person name="Biernat P."/>
            <person name="Pawlowska J."/>
        </authorList>
    </citation>
    <scope>NUCLEOTIDE SEQUENCE</scope>
    <source>
        <strain evidence="4">WA0000017839</strain>
    </source>
</reference>
<dbReference type="InterPro" id="IPR000331">
    <property type="entry name" value="Rap/Ran_GAP_dom"/>
</dbReference>
<accession>A0A8H7V8U6</accession>
<dbReference type="PANTHER" id="PTHR21344">
    <property type="entry name" value="RAL GTPASE-ACTIVATING PROTEIN SUBUNIT BETA"/>
    <property type="match status" value="1"/>
</dbReference>
<keyword evidence="1" id="KW-0343">GTPase activation</keyword>
<dbReference type="GO" id="GO:0051056">
    <property type="term" value="P:regulation of small GTPase mediated signal transduction"/>
    <property type="evidence" value="ECO:0007669"/>
    <property type="project" value="InterPro"/>
</dbReference>
<dbReference type="SUPFAM" id="SSF111347">
    <property type="entry name" value="Rap/Ran-GAP"/>
    <property type="match status" value="1"/>
</dbReference>
<organism evidence="4 5">
    <name type="scientific">Mucor saturninus</name>
    <dbReference type="NCBI Taxonomy" id="64648"/>
    <lineage>
        <taxon>Eukaryota</taxon>
        <taxon>Fungi</taxon>
        <taxon>Fungi incertae sedis</taxon>
        <taxon>Mucoromycota</taxon>
        <taxon>Mucoromycotina</taxon>
        <taxon>Mucoromycetes</taxon>
        <taxon>Mucorales</taxon>
        <taxon>Mucorineae</taxon>
        <taxon>Mucoraceae</taxon>
        <taxon>Mucor</taxon>
    </lineage>
</organism>
<dbReference type="InterPro" id="IPR039930">
    <property type="entry name" value="RALGAPB"/>
</dbReference>
<dbReference type="PANTHER" id="PTHR21344:SF1">
    <property type="entry name" value="RAL GTPASE-ACTIVATING PROTEIN SUBUNIT BETA"/>
    <property type="match status" value="1"/>
</dbReference>
<evidence type="ECO:0000313" key="4">
    <source>
        <dbReference type="EMBL" id="KAG2214446.1"/>
    </source>
</evidence>
<keyword evidence="5" id="KW-1185">Reference proteome</keyword>
<dbReference type="Pfam" id="PF20412">
    <property type="entry name" value="RALGAPB_N"/>
    <property type="match status" value="1"/>
</dbReference>
<name>A0A8H7V8U6_9FUNG</name>
<dbReference type="InterPro" id="IPR016024">
    <property type="entry name" value="ARM-type_fold"/>
</dbReference>
<dbReference type="Gene3D" id="3.40.50.11210">
    <property type="entry name" value="Rap/Ran-GAP"/>
    <property type="match status" value="1"/>
</dbReference>
<dbReference type="EMBL" id="JAEPRD010000001">
    <property type="protein sequence ID" value="KAG2214446.1"/>
    <property type="molecule type" value="Genomic_DNA"/>
</dbReference>
<feature type="region of interest" description="Disordered" evidence="2">
    <location>
        <begin position="132"/>
        <end position="160"/>
    </location>
</feature>
<dbReference type="SUPFAM" id="SSF48371">
    <property type="entry name" value="ARM repeat"/>
    <property type="match status" value="1"/>
</dbReference>
<dbReference type="GO" id="GO:0005096">
    <property type="term" value="F:GTPase activator activity"/>
    <property type="evidence" value="ECO:0007669"/>
    <property type="project" value="UniProtKB-KW"/>
</dbReference>
<feature type="domain" description="Rap-GAP" evidence="3">
    <location>
        <begin position="1103"/>
        <end position="1345"/>
    </location>
</feature>
<dbReference type="Proteomes" id="UP000603453">
    <property type="component" value="Unassembled WGS sequence"/>
</dbReference>
<evidence type="ECO:0000256" key="2">
    <source>
        <dbReference type="SAM" id="MobiDB-lite"/>
    </source>
</evidence>
<dbReference type="Pfam" id="PF02145">
    <property type="entry name" value="Rap_GAP"/>
    <property type="match status" value="1"/>
</dbReference>
<dbReference type="InterPro" id="IPR046859">
    <property type="entry name" value="RGPA/RALGAPB_N"/>
</dbReference>
<sequence>MFLDWIAQLRLLQHDSQTNILGSLPLSIRRVLISEITGYLHPASGKQPPDSSIFASPAHVKWFMEVIGQGFNLPLEDMATTNDDIDIYARWLFEQNTRPASVTKEGLEQEFYQIIFHQFSLLFQPRIARNTSTPTTPAVSSVPLSSSGLAQSNSTSTANNNIRNNTSFHINIPVSAHNHIVPLTFNSATPIIGNNNASSSHNNSGNNLQTTALKETLSQLVQRHIELCKKALKVIAMAGRTLVLSTETWAVLLKVMLGVTDYLLKEPTGESSNLGVMNMADELCDSLLQVLFELWLKSTTMDVEMWDILKTCFTRWTHRSKAIQQWNSTSLALTKRIQNLMYGDRQGTDGVYVNGPNVKLDLPAEFVYYAWHRVIYLIPHPLQLPPSNFSLAMLGVGNLIDTLNATENIQPEINPTEYPDGNTILHMFSTYLFDAASQSANADQESQCGCAESLATLCKIFSKPQRRQPFLRTYVERFYAALTVGLKSESCLPTILLSCTELFATDLEGVRMLVPDFISAIRMVLPKMRFDCKTNVSIDNLRLAAIKVLSTIMCLPNHFDRVELKLGWDFEQNVSSENVSLVGEQEQLVTQLIRVLYAEPVEGDSDHPFLSLKFYILEVLLMSLRTETSSYNMRYILHLINVYVIEDVPFCPGLVGTVVKLIQDKILTMQLPADVTLVAFDVLMDFVDLYDFVKRDSKNVARELVLALSRYVDTLISQGKLVQTYPLIVQAYDCMMKWILVSQWIIDDCDCYKAVIATLSKGITIFDREPAVAATPTEPINVEKKKRRDTAFPPTKQLFQLPPRVNKHNNHHQADAVNNLVAAVPTPRTNSTVHKKEEMAVRMAAEYCMSQFVNQLGRFTLPNTDTLGNCRSATVDDVLQLKEFRHLQKQDSNLDSNSSIRYFLIDRKTLLAIIDVTDQTPTPGSPENVPSLIAVIRDTTGKYVWSMETRYKDSDLPPSLSSTPLDSPVSTLASKSGLLKASSSSEYNNKNTQPGHSVLVPTAIAINEKEMPTIHNIFVPQSEEWKQWETVKVLSSREEESELSRMQVNGTNVEHSIPSAKPNIDSDSPRGFRLLLSQIGFLLPKNRKHITPLHITDSVISEMETLDMLNERDCVSISAYFTESGDVTWSELIENPPPLSDQFLQFINCVGWPVSTKSHKGYKGKLDSSICEALPYYSDRSVEFIVNVPYFLKSPPANNITWGNANTISKIHQQISSDDHVCVIWIEDLDNYKSIAKLIKNSSSANSKAMVFLFINPLKNSADGLYWVRILVPTQGTTPANIAASQRLNENALIFGPLVDGIVVSRHALGSMVRSTAISAHQACRVVTDTYTRPYVIRKEYIEEMAHRHRVKLPLSEFYSDIFTDSHA</sequence>
<dbReference type="OrthoDB" id="1749473at2759"/>
<evidence type="ECO:0000259" key="3">
    <source>
        <dbReference type="PROSITE" id="PS50085"/>
    </source>
</evidence>
<proteinExistence type="predicted"/>
<dbReference type="InterPro" id="IPR035974">
    <property type="entry name" value="Rap/Ran-GAP_sf"/>
</dbReference>
<evidence type="ECO:0000313" key="5">
    <source>
        <dbReference type="Proteomes" id="UP000603453"/>
    </source>
</evidence>
<comment type="caution">
    <text evidence="4">The sequence shown here is derived from an EMBL/GenBank/DDBJ whole genome shotgun (WGS) entry which is preliminary data.</text>
</comment>
<protein>
    <recommendedName>
        <fullName evidence="3">Rap-GAP domain-containing protein</fullName>
    </recommendedName>
</protein>
<gene>
    <name evidence="4" type="ORF">INT47_001002</name>
</gene>
<evidence type="ECO:0000256" key="1">
    <source>
        <dbReference type="ARBA" id="ARBA00022468"/>
    </source>
</evidence>
<dbReference type="PROSITE" id="PS50085">
    <property type="entry name" value="RAPGAP"/>
    <property type="match status" value="1"/>
</dbReference>